<proteinExistence type="inferred from homology"/>
<dbReference type="PANTHER" id="PTHR47990">
    <property type="entry name" value="2-OXOGLUTARATE (2OG) AND FE(II)-DEPENDENT OXYGENASE SUPERFAMILY PROTEIN-RELATED"/>
    <property type="match status" value="1"/>
</dbReference>
<evidence type="ECO:0000313" key="5">
    <source>
        <dbReference type="Proteomes" id="UP000053599"/>
    </source>
</evidence>
<dbReference type="AlphaFoldDB" id="A0A0D1WRC1"/>
<dbReference type="Proteomes" id="UP000053599">
    <property type="component" value="Unassembled WGS sequence"/>
</dbReference>
<sequence length="334" mass="37487">MDFPIISVANIHSDFDNVSRKLFDAACKWGFFIITDHGITKADDVSELSRAFFDLPLDNKMEKMVDESAIGYDGGKKFTSFAASEAFLFGTPAGGVLSSTNLSSWWDEEKRQTIETFKAQCYDLTITMMSGFAVCLGLDNDFFTRIHEHKAPGHTLRLIKYPKLDCRPEEGRLPRLSTHTDWGSLTFVFTKQAGLEVEDPQHNWFQVPVVPDGIVVNIGDALSLWTAKTLKSTLHRITWKNLPPGQDRYSMAYFSQPNNSAQLNPLDRPGETDSVPITYGEYYKVRYRLTYGAHTDTKTGEKMLQEIDPDMAKLVHRLGVADAGGLRSNDLVAV</sequence>
<dbReference type="GO" id="GO:0044283">
    <property type="term" value="P:small molecule biosynthetic process"/>
    <property type="evidence" value="ECO:0007669"/>
    <property type="project" value="UniProtKB-ARBA"/>
</dbReference>
<dbReference type="Pfam" id="PF14226">
    <property type="entry name" value="DIOX_N"/>
    <property type="match status" value="1"/>
</dbReference>
<dbReference type="InterPro" id="IPR050231">
    <property type="entry name" value="Iron_ascorbate_oxido_reductase"/>
</dbReference>
<dbReference type="InterPro" id="IPR005123">
    <property type="entry name" value="Oxoglu/Fe-dep_dioxygenase_dom"/>
</dbReference>
<accession>A0A0D1WRC1</accession>
<evidence type="ECO:0000313" key="4">
    <source>
        <dbReference type="EMBL" id="KIV77636.1"/>
    </source>
</evidence>
<dbReference type="InterPro" id="IPR044861">
    <property type="entry name" value="IPNS-like_FE2OG_OXY"/>
</dbReference>
<dbReference type="GO" id="GO:0016491">
    <property type="term" value="F:oxidoreductase activity"/>
    <property type="evidence" value="ECO:0007669"/>
    <property type="project" value="UniProtKB-KW"/>
</dbReference>
<evidence type="ECO:0000256" key="1">
    <source>
        <dbReference type="ARBA" id="ARBA00008056"/>
    </source>
</evidence>
<dbReference type="OrthoDB" id="288590at2759"/>
<gene>
    <name evidence="4" type="ORF">PV11_09424</name>
</gene>
<reference evidence="4 5" key="1">
    <citation type="submission" date="2015-01" db="EMBL/GenBank/DDBJ databases">
        <title>The Genome Sequence of Exophiala sideris CBS121828.</title>
        <authorList>
            <consortium name="The Broad Institute Genomics Platform"/>
            <person name="Cuomo C."/>
            <person name="de Hoog S."/>
            <person name="Gorbushina A."/>
            <person name="Stielow B."/>
            <person name="Teixiera M."/>
            <person name="Abouelleil A."/>
            <person name="Chapman S.B."/>
            <person name="Priest M."/>
            <person name="Young S.K."/>
            <person name="Wortman J."/>
            <person name="Nusbaum C."/>
            <person name="Birren B."/>
        </authorList>
    </citation>
    <scope>NUCLEOTIDE SEQUENCE [LARGE SCALE GENOMIC DNA]</scope>
    <source>
        <strain evidence="4 5">CBS 121828</strain>
    </source>
</reference>
<name>A0A0D1WRC1_9EURO</name>
<dbReference type="PROSITE" id="PS51471">
    <property type="entry name" value="FE2OG_OXY"/>
    <property type="match status" value="1"/>
</dbReference>
<evidence type="ECO:0000259" key="3">
    <source>
        <dbReference type="PROSITE" id="PS51471"/>
    </source>
</evidence>
<dbReference type="HOGENOM" id="CLU_010119_6_2_1"/>
<keyword evidence="2" id="KW-0408">Iron</keyword>
<dbReference type="GO" id="GO:0046872">
    <property type="term" value="F:metal ion binding"/>
    <property type="evidence" value="ECO:0007669"/>
    <property type="project" value="UniProtKB-KW"/>
</dbReference>
<dbReference type="STRING" id="1016849.A0A0D1WRC1"/>
<keyword evidence="2" id="KW-0560">Oxidoreductase</keyword>
<keyword evidence="2" id="KW-0479">Metal-binding</keyword>
<dbReference type="EMBL" id="KN846954">
    <property type="protein sequence ID" value="KIV77636.1"/>
    <property type="molecule type" value="Genomic_DNA"/>
</dbReference>
<evidence type="ECO:0000256" key="2">
    <source>
        <dbReference type="RuleBase" id="RU003682"/>
    </source>
</evidence>
<dbReference type="InterPro" id="IPR027443">
    <property type="entry name" value="IPNS-like_sf"/>
</dbReference>
<comment type="similarity">
    <text evidence="1 2">Belongs to the iron/ascorbate-dependent oxidoreductase family.</text>
</comment>
<dbReference type="Pfam" id="PF03171">
    <property type="entry name" value="2OG-FeII_Oxy"/>
    <property type="match status" value="1"/>
</dbReference>
<feature type="domain" description="Fe2OG dioxygenase" evidence="3">
    <location>
        <begin position="152"/>
        <end position="257"/>
    </location>
</feature>
<dbReference type="SUPFAM" id="SSF51197">
    <property type="entry name" value="Clavaminate synthase-like"/>
    <property type="match status" value="1"/>
</dbReference>
<dbReference type="Gene3D" id="2.60.120.330">
    <property type="entry name" value="B-lactam Antibiotic, Isopenicillin N Synthase, Chain"/>
    <property type="match status" value="1"/>
</dbReference>
<protein>
    <recommendedName>
        <fullName evidence="3">Fe2OG dioxygenase domain-containing protein</fullName>
    </recommendedName>
</protein>
<dbReference type="InterPro" id="IPR026992">
    <property type="entry name" value="DIOX_N"/>
</dbReference>
<organism evidence="4 5">
    <name type="scientific">Exophiala sideris</name>
    <dbReference type="NCBI Taxonomy" id="1016849"/>
    <lineage>
        <taxon>Eukaryota</taxon>
        <taxon>Fungi</taxon>
        <taxon>Dikarya</taxon>
        <taxon>Ascomycota</taxon>
        <taxon>Pezizomycotina</taxon>
        <taxon>Eurotiomycetes</taxon>
        <taxon>Chaetothyriomycetidae</taxon>
        <taxon>Chaetothyriales</taxon>
        <taxon>Herpotrichiellaceae</taxon>
        <taxon>Exophiala</taxon>
    </lineage>
</organism>